<protein>
    <submittedName>
        <fullName evidence="2">DUF3304 domain-containing protein</fullName>
    </submittedName>
</protein>
<keyword evidence="1" id="KW-0732">Signal</keyword>
<evidence type="ECO:0000313" key="3">
    <source>
        <dbReference type="Proteomes" id="UP001300015"/>
    </source>
</evidence>
<gene>
    <name evidence="2" type="ORF">NQH49_05370</name>
</gene>
<dbReference type="Proteomes" id="UP001300015">
    <property type="component" value="Unassembled WGS sequence"/>
</dbReference>
<dbReference type="RefSeq" id="WP_256695869.1">
    <property type="nucleotide sequence ID" value="NZ_JANIES010000001.1"/>
</dbReference>
<reference evidence="2 3" key="1">
    <citation type="submission" date="2022-07" db="EMBL/GenBank/DDBJ databases">
        <title>Pantoea trifolii sp. nov. isolated from root nodules of Trifolium rubens.</title>
        <authorList>
            <person name="Kalita M."/>
            <person name="Wdowiak-Wrobel S."/>
            <person name="Marek-Kozaczuk M."/>
            <person name="Palusinska-Szysz M."/>
            <person name="Sokolowski W."/>
            <person name="Coutinho T."/>
            <person name="Hlahane L."/>
        </authorList>
    </citation>
    <scope>NUCLEOTIDE SEQUENCE [LARGE SCALE GENOMIC DNA]</scope>
    <source>
        <strain evidence="2 3">MMK2</strain>
    </source>
</reference>
<proteinExistence type="predicted"/>
<dbReference type="InterPro" id="IPR021733">
    <property type="entry name" value="DUF3304"/>
</dbReference>
<evidence type="ECO:0000256" key="1">
    <source>
        <dbReference type="SAM" id="SignalP"/>
    </source>
</evidence>
<sequence length="170" mass="18717">MKKIAVSCSLLILLMMAGCSQANSDDGYTAGELRAVNHVEGQGINGFSVNGYHVPGLGGGYCCIMLPEKWTPDFKVRVDWEVDPHTAPSPPSYKDWDNYLVWEKQLKSSFKQHNAIVNIPQYGKERCGLTVHFLPCNKVKVTTACSGYGTSGYPIKETINMKEPATCPVK</sequence>
<comment type="caution">
    <text evidence="2">The sequence shown here is derived from an EMBL/GenBank/DDBJ whole genome shotgun (WGS) entry which is preliminary data.</text>
</comment>
<dbReference type="PROSITE" id="PS51257">
    <property type="entry name" value="PROKAR_LIPOPROTEIN"/>
    <property type="match status" value="1"/>
</dbReference>
<dbReference type="Pfam" id="PF11745">
    <property type="entry name" value="DUF3304"/>
    <property type="match status" value="1"/>
</dbReference>
<evidence type="ECO:0000313" key="2">
    <source>
        <dbReference type="EMBL" id="MCQ8226904.1"/>
    </source>
</evidence>
<accession>A0ABT1VH96</accession>
<feature type="chain" id="PRO_5045956535" evidence="1">
    <location>
        <begin position="23"/>
        <end position="170"/>
    </location>
</feature>
<name>A0ABT1VH96_9GAMM</name>
<organism evidence="2 3">
    <name type="scientific">Pantoea trifolii</name>
    <dbReference type="NCBI Taxonomy" id="2968030"/>
    <lineage>
        <taxon>Bacteria</taxon>
        <taxon>Pseudomonadati</taxon>
        <taxon>Pseudomonadota</taxon>
        <taxon>Gammaproteobacteria</taxon>
        <taxon>Enterobacterales</taxon>
        <taxon>Erwiniaceae</taxon>
        <taxon>Pantoea</taxon>
    </lineage>
</organism>
<feature type="signal peptide" evidence="1">
    <location>
        <begin position="1"/>
        <end position="22"/>
    </location>
</feature>
<keyword evidence="3" id="KW-1185">Reference proteome</keyword>
<dbReference type="EMBL" id="JANIET010000001">
    <property type="protein sequence ID" value="MCQ8226904.1"/>
    <property type="molecule type" value="Genomic_DNA"/>
</dbReference>